<dbReference type="eggNOG" id="ENOG502SKAJ">
    <property type="taxonomic scope" value="Eukaryota"/>
</dbReference>
<keyword evidence="5 10" id="KW-0732">Signal</keyword>
<proteinExistence type="inferred from homology"/>
<evidence type="ECO:0000256" key="5">
    <source>
        <dbReference type="ARBA" id="ARBA00022729"/>
    </source>
</evidence>
<comment type="catalytic activity">
    <reaction evidence="9">
        <text>feruloyl-polysaccharide + H2O = ferulate + polysaccharide.</text>
        <dbReference type="EC" id="3.1.1.73"/>
    </reaction>
</comment>
<evidence type="ECO:0000256" key="3">
    <source>
        <dbReference type="ARBA" id="ARBA00022651"/>
    </source>
</evidence>
<evidence type="ECO:0000256" key="7">
    <source>
        <dbReference type="ARBA" id="ARBA00022837"/>
    </source>
</evidence>
<evidence type="ECO:0000256" key="2">
    <source>
        <dbReference type="ARBA" id="ARBA00022487"/>
    </source>
</evidence>
<evidence type="ECO:0000256" key="9">
    <source>
        <dbReference type="ARBA" id="ARBA00034075"/>
    </source>
</evidence>
<dbReference type="OMA" id="IHNSIAM"/>
<organism evidence="11 12">
    <name type="scientific">Pestalotiopsis fici (strain W106-1 / CGMCC3.15140)</name>
    <dbReference type="NCBI Taxonomy" id="1229662"/>
    <lineage>
        <taxon>Eukaryota</taxon>
        <taxon>Fungi</taxon>
        <taxon>Dikarya</taxon>
        <taxon>Ascomycota</taxon>
        <taxon>Pezizomycotina</taxon>
        <taxon>Sordariomycetes</taxon>
        <taxon>Xylariomycetidae</taxon>
        <taxon>Amphisphaeriales</taxon>
        <taxon>Sporocadaceae</taxon>
        <taxon>Pestalotiopsis</taxon>
    </lineage>
</organism>
<dbReference type="PANTHER" id="PTHR33938:SF15">
    <property type="entry name" value="FERULOYL ESTERASE B-RELATED"/>
    <property type="match status" value="1"/>
</dbReference>
<keyword evidence="2" id="KW-0719">Serine esterase</keyword>
<evidence type="ECO:0000256" key="8">
    <source>
        <dbReference type="ARBA" id="ARBA00023157"/>
    </source>
</evidence>
<feature type="chain" id="PRO_5005150221" description="Carboxylic ester hydrolase" evidence="10">
    <location>
        <begin position="23"/>
        <end position="448"/>
    </location>
</feature>
<dbReference type="Proteomes" id="UP000030651">
    <property type="component" value="Unassembled WGS sequence"/>
</dbReference>
<keyword evidence="4" id="KW-0479">Metal-binding</keyword>
<dbReference type="RefSeq" id="XP_007828390.1">
    <property type="nucleotide sequence ID" value="XM_007830199.1"/>
</dbReference>
<protein>
    <recommendedName>
        <fullName evidence="10">Carboxylic ester hydrolase</fullName>
        <ecNumber evidence="10">3.1.1.-</ecNumber>
    </recommendedName>
</protein>
<dbReference type="EMBL" id="KI912109">
    <property type="protein sequence ID" value="ETS87790.1"/>
    <property type="molecule type" value="Genomic_DNA"/>
</dbReference>
<comment type="similarity">
    <text evidence="1 10">Belongs to the tannase family.</text>
</comment>
<keyword evidence="12" id="KW-1185">Reference proteome</keyword>
<dbReference type="AlphaFoldDB" id="W3XPA8"/>
<accession>W3XPA8</accession>
<evidence type="ECO:0000256" key="6">
    <source>
        <dbReference type="ARBA" id="ARBA00022801"/>
    </source>
</evidence>
<keyword evidence="6 10" id="KW-0378">Hydrolase</keyword>
<dbReference type="GO" id="GO:0046872">
    <property type="term" value="F:metal ion binding"/>
    <property type="evidence" value="ECO:0007669"/>
    <property type="project" value="UniProtKB-KW"/>
</dbReference>
<dbReference type="KEGG" id="pfy:PFICI_01618"/>
<dbReference type="InParanoid" id="W3XPA8"/>
<dbReference type="EC" id="3.1.1.-" evidence="10"/>
<sequence>MARLGLSTVAAIFAQAVTSVTATGSEQCSSLTACGISFGEAVSIVNTTSIPASGLNISGTVNTIPFCRVFAEVSYANNHSVGFEVWLPEGTDYNGRFLADIGNGGMAGIVDEAALMLNVNKGFAVAGGDSGHLASENNDGEGSPGVYIPYLHDKDEVSAWIHNSIALFTPPARKVIEYVYGSAPTYSYYLGCSTGGAQGFSLAQFHPELFDGIVAGCPGNWYSHLALSFLWNTIPSTSLGFLPQETLDYIKSAVVSACDEQDGVLDGLIEDPLSCKFDIASLSCAVNESVQCLTTEQLASALHIYGGPHDSRDNSSLYPGFSFGSESEWMYQEDMLADAFTIPILQNLVFDNLTYNASTFNWGSDVDVLDARAGTLIDAINPNLSNFSTRGGKMIVTQGWTDPFNAATWPIQHREQMAAATQGDIDDWFELYMIPGKFPPINKIHPRA</sequence>
<dbReference type="InterPro" id="IPR011118">
    <property type="entry name" value="Tannase/feruloyl_esterase"/>
</dbReference>
<dbReference type="GO" id="GO:0045493">
    <property type="term" value="P:xylan catabolic process"/>
    <property type="evidence" value="ECO:0007669"/>
    <property type="project" value="UniProtKB-KW"/>
</dbReference>
<evidence type="ECO:0000256" key="10">
    <source>
        <dbReference type="RuleBase" id="RU361238"/>
    </source>
</evidence>
<reference evidence="12" key="1">
    <citation type="journal article" date="2015" name="BMC Genomics">
        <title>Genomic and transcriptomic analysis of the endophytic fungus Pestalotiopsis fici reveals its lifestyle and high potential for synthesis of natural products.</title>
        <authorList>
            <person name="Wang X."/>
            <person name="Zhang X."/>
            <person name="Liu L."/>
            <person name="Xiang M."/>
            <person name="Wang W."/>
            <person name="Sun X."/>
            <person name="Che Y."/>
            <person name="Guo L."/>
            <person name="Liu G."/>
            <person name="Guo L."/>
            <person name="Wang C."/>
            <person name="Yin W.B."/>
            <person name="Stadler M."/>
            <person name="Zhang X."/>
            <person name="Liu X."/>
        </authorList>
    </citation>
    <scope>NUCLEOTIDE SEQUENCE [LARGE SCALE GENOMIC DNA]</scope>
    <source>
        <strain evidence="12">W106-1 / CGMCC3.15140</strain>
    </source>
</reference>
<dbReference type="OrthoDB" id="3039123at2759"/>
<keyword evidence="3" id="KW-0624">Polysaccharide degradation</keyword>
<dbReference type="GeneID" id="19266631"/>
<name>W3XPA8_PESFW</name>
<dbReference type="SUPFAM" id="SSF53474">
    <property type="entry name" value="alpha/beta-Hydrolases"/>
    <property type="match status" value="1"/>
</dbReference>
<dbReference type="PANTHER" id="PTHR33938">
    <property type="entry name" value="FERULOYL ESTERASE B-RELATED"/>
    <property type="match status" value="1"/>
</dbReference>
<keyword evidence="8" id="KW-1015">Disulfide bond</keyword>
<keyword evidence="3" id="KW-0858">Xylan degradation</keyword>
<dbReference type="Pfam" id="PF07519">
    <property type="entry name" value="Tannase"/>
    <property type="match status" value="1"/>
</dbReference>
<keyword evidence="7" id="KW-0106">Calcium</keyword>
<keyword evidence="3" id="KW-0119">Carbohydrate metabolism</keyword>
<dbReference type="HOGENOM" id="CLU_014819_1_1_1"/>
<feature type="signal peptide" evidence="10">
    <location>
        <begin position="1"/>
        <end position="22"/>
    </location>
</feature>
<evidence type="ECO:0000256" key="1">
    <source>
        <dbReference type="ARBA" id="ARBA00006249"/>
    </source>
</evidence>
<evidence type="ECO:0000256" key="4">
    <source>
        <dbReference type="ARBA" id="ARBA00022723"/>
    </source>
</evidence>
<evidence type="ECO:0000313" key="12">
    <source>
        <dbReference type="Proteomes" id="UP000030651"/>
    </source>
</evidence>
<dbReference type="GO" id="GO:0030600">
    <property type="term" value="F:feruloyl esterase activity"/>
    <property type="evidence" value="ECO:0007669"/>
    <property type="project" value="UniProtKB-EC"/>
</dbReference>
<gene>
    <name evidence="11" type="ORF">PFICI_01618</name>
</gene>
<dbReference type="InterPro" id="IPR029058">
    <property type="entry name" value="AB_hydrolase_fold"/>
</dbReference>
<evidence type="ECO:0000313" key="11">
    <source>
        <dbReference type="EMBL" id="ETS87790.1"/>
    </source>
</evidence>